<reference evidence="2" key="2">
    <citation type="submission" date="2010-03" db="EMBL/GenBank/DDBJ databases">
        <title>The genome sequence of Coccidioides posadasii strain Silveira.</title>
        <authorList>
            <consortium name="The Broad Institute Genome Sequencing Center for Infectious Disease"/>
            <person name="Neafsey D."/>
            <person name="Orbach M."/>
            <person name="Henn M.R."/>
            <person name="Cole G.T."/>
            <person name="Galgiani J."/>
            <person name="Gardner M.J."/>
            <person name="Kirkland T.N."/>
            <person name="Taylor J.W."/>
            <person name="Young S.K."/>
            <person name="Zeng Q."/>
            <person name="Koehrsen M."/>
            <person name="Alvarado L."/>
            <person name="Berlin A."/>
            <person name="Borenstein D."/>
            <person name="Chapman S.B."/>
            <person name="Chen Z."/>
            <person name="Engels R."/>
            <person name="Freedman E."/>
            <person name="Gellesch M."/>
            <person name="Goldberg J."/>
            <person name="Griggs A."/>
            <person name="Gujja S."/>
            <person name="Heilman E."/>
            <person name="Heiman D."/>
            <person name="Howarth C."/>
            <person name="Jen D."/>
            <person name="Larson L."/>
            <person name="Mehta T."/>
            <person name="Neiman D."/>
            <person name="Park D."/>
            <person name="Pearson M."/>
            <person name="Richards J."/>
            <person name="Roberts A."/>
            <person name="Saif S."/>
            <person name="Shea T."/>
            <person name="Shenoy N."/>
            <person name="Sisk P."/>
            <person name="Stolte C."/>
            <person name="Sykes S."/>
            <person name="Walk T."/>
            <person name="White J."/>
            <person name="Yandava C."/>
            <person name="Haas B."/>
            <person name="Nusbaum C."/>
            <person name="Birren B."/>
        </authorList>
    </citation>
    <scope>NUCLEOTIDE SEQUENCE [LARGE SCALE GENOMIC DNA]</scope>
    <source>
        <strain evidence="2">RMSCC 757 / Silveira</strain>
    </source>
</reference>
<dbReference type="AlphaFoldDB" id="E9DA78"/>
<gene>
    <name evidence="1" type="ORF">CPSG_06768</name>
</gene>
<protein>
    <submittedName>
        <fullName evidence="1">Predicted protein</fullName>
    </submittedName>
</protein>
<dbReference type="EMBL" id="GL636496">
    <property type="protein sequence ID" value="EFW16809.1"/>
    <property type="molecule type" value="Genomic_DNA"/>
</dbReference>
<organism evidence="2">
    <name type="scientific">Coccidioides posadasii (strain RMSCC 757 / Silveira)</name>
    <name type="common">Valley fever fungus</name>
    <dbReference type="NCBI Taxonomy" id="443226"/>
    <lineage>
        <taxon>Eukaryota</taxon>
        <taxon>Fungi</taxon>
        <taxon>Dikarya</taxon>
        <taxon>Ascomycota</taxon>
        <taxon>Pezizomycotina</taxon>
        <taxon>Eurotiomycetes</taxon>
        <taxon>Eurotiomycetidae</taxon>
        <taxon>Onygenales</taxon>
        <taxon>Onygenaceae</taxon>
        <taxon>Coccidioides</taxon>
    </lineage>
</organism>
<evidence type="ECO:0000313" key="1">
    <source>
        <dbReference type="EMBL" id="EFW16809.1"/>
    </source>
</evidence>
<accession>E9DA78</accession>
<dbReference type="HOGENOM" id="CLU_2960593_0_0_1"/>
<dbReference type="VEuPathDB" id="FungiDB:CPSG_06768"/>
<keyword evidence="2" id="KW-1185">Reference proteome</keyword>
<dbReference type="Proteomes" id="UP000002497">
    <property type="component" value="Unassembled WGS sequence"/>
</dbReference>
<evidence type="ECO:0000313" key="2">
    <source>
        <dbReference type="Proteomes" id="UP000002497"/>
    </source>
</evidence>
<sequence length="59" mass="6835">MSATKQLLEPPENLQNAGIGIHVIVPLDDLDWPTRYEALGWPLNQQIIRFAKPRDRERL</sequence>
<reference evidence="2" key="1">
    <citation type="journal article" date="2010" name="Genome Res.">
        <title>Population genomic sequencing of Coccidioides fungi reveals recent hybridization and transposon control.</title>
        <authorList>
            <person name="Neafsey D.E."/>
            <person name="Barker B.M."/>
            <person name="Sharpton T.J."/>
            <person name="Stajich J.E."/>
            <person name="Park D.J."/>
            <person name="Whiston E."/>
            <person name="Hung C.-Y."/>
            <person name="McMahan C."/>
            <person name="White J."/>
            <person name="Sykes S."/>
            <person name="Heiman D."/>
            <person name="Young S."/>
            <person name="Zeng Q."/>
            <person name="Abouelleil A."/>
            <person name="Aftuck L."/>
            <person name="Bessette D."/>
            <person name="Brown A."/>
            <person name="FitzGerald M."/>
            <person name="Lui A."/>
            <person name="Macdonald J.P."/>
            <person name="Priest M."/>
            <person name="Orbach M.J."/>
            <person name="Galgiani J.N."/>
            <person name="Kirkland T.N."/>
            <person name="Cole G.T."/>
            <person name="Birren B.W."/>
            <person name="Henn M.R."/>
            <person name="Taylor J.W."/>
            <person name="Rounsley S.D."/>
        </authorList>
    </citation>
    <scope>NUCLEOTIDE SEQUENCE [LARGE SCALE GENOMIC DNA]</scope>
    <source>
        <strain evidence="2">RMSCC 757 / Silveira</strain>
    </source>
</reference>
<proteinExistence type="predicted"/>
<name>E9DA78_COCPS</name>